<dbReference type="EMBL" id="CP003418">
    <property type="protein sequence ID" value="AFH50861.1"/>
    <property type="molecule type" value="Genomic_DNA"/>
</dbReference>
<protein>
    <submittedName>
        <fullName evidence="2">Uncharacterized protein</fullName>
    </submittedName>
</protein>
<sequence>MLLKDFKKIFSSTGRLRNLTREIFILFFTIIIFSLNNLTNTFLFAQDVSNYIKVGGSINLSDNFYSSSGIDRRQPANVGRGIFRTTVTIYDQIQLPFEFYISTQERKFQQPFNQFGVSPRISDWLTLHAGYYSTRISDFTFGDLRLLGGGIELTPGNFKLKVLYGKSRTATEADPQQFFPGMYKQNVYAASIGYGNESVAFFTLNLFHAKDDSNSIKRDSLTINPAENLVSSLRFGFQIIEELNIQTEVALSAYSSNLSAEKLSDFNFPEFFFTPNISSRVDGAVKLQLNFKPSNYWSLRFNGQWIGPGFTSLGYSLMPNDLMEFSVSPSVKLLNNKLNIRAQAGIRYNNLRNNRLSTTSRFTGSFNANWQMSQLFGFDFNYNNNQIKSSHTNDTLKLSNVFNSVTISPRFTFESLGGMNNLNFNYSYQNSLDKNVLTSQSSNNKTHTFGVIHSLSLPTTWSFTTSLLFNKSNTSFASTQVVSISENVGKRFFDNKLNVTLGTGINFIKTTVNDSQLFFNLNSNYSFDKYGSIGFTLSNNNYRADSQSTKTYNELYGNLQYNISF</sequence>
<evidence type="ECO:0000313" key="3">
    <source>
        <dbReference type="Proteomes" id="UP000007394"/>
    </source>
</evidence>
<keyword evidence="1" id="KW-0812">Transmembrane</keyword>
<dbReference type="AlphaFoldDB" id="I0APF4"/>
<dbReference type="Proteomes" id="UP000007394">
    <property type="component" value="Chromosome"/>
</dbReference>
<accession>I0APF4</accession>
<feature type="transmembrane region" description="Helical" evidence="1">
    <location>
        <begin position="23"/>
        <end position="45"/>
    </location>
</feature>
<keyword evidence="3" id="KW-1185">Reference proteome</keyword>
<dbReference type="HOGENOM" id="CLU_018236_0_0_10"/>
<proteinExistence type="predicted"/>
<reference evidence="2 3" key="1">
    <citation type="journal article" date="2012" name="Front. Microbiol.">
        <title>Complete genome of Ignavibacterium album, a metabolically versatile, flagellated, facultative anaerobe from the phylum Chlorobi.</title>
        <authorList>
            <person name="Liu Z."/>
            <person name="Frigaard N.-U."/>
            <person name="Vogl K."/>
            <person name="Iino T."/>
            <person name="Ohkuma M."/>
            <person name="Overmann J."/>
            <person name="Bryant D.A."/>
        </authorList>
    </citation>
    <scope>NUCLEOTIDE SEQUENCE [LARGE SCALE GENOMIC DNA]</scope>
    <source>
        <strain evidence="3">DSM 19864 / JCM 16511 / NBRC 101810 / Mat9-16</strain>
    </source>
</reference>
<name>I0APF4_IGNAJ</name>
<evidence type="ECO:0000256" key="1">
    <source>
        <dbReference type="SAM" id="Phobius"/>
    </source>
</evidence>
<organism evidence="2 3">
    <name type="scientific">Ignavibacterium album (strain DSM 19864 / JCM 16511 / NBRC 101810 / Mat9-16)</name>
    <dbReference type="NCBI Taxonomy" id="945713"/>
    <lineage>
        <taxon>Bacteria</taxon>
        <taxon>Pseudomonadati</taxon>
        <taxon>Ignavibacteriota</taxon>
        <taxon>Ignavibacteria</taxon>
        <taxon>Ignavibacteriales</taxon>
        <taxon>Ignavibacteriaceae</taxon>
        <taxon>Ignavibacterium</taxon>
    </lineage>
</organism>
<dbReference type="STRING" id="945713.IALB_3158"/>
<gene>
    <name evidence="2" type="ordered locus">IALB_3158</name>
</gene>
<evidence type="ECO:0000313" key="2">
    <source>
        <dbReference type="EMBL" id="AFH50861.1"/>
    </source>
</evidence>
<dbReference type="KEGG" id="ial:IALB_3158"/>
<dbReference type="PATRIC" id="fig|945713.3.peg.3182"/>
<keyword evidence="1" id="KW-1133">Transmembrane helix</keyword>
<keyword evidence="1" id="KW-0472">Membrane</keyword>
<dbReference type="eggNOG" id="COG3188">
    <property type="taxonomic scope" value="Bacteria"/>
</dbReference>